<dbReference type="STRING" id="913024.SAMN05421741_12322"/>
<proteinExistence type="predicted"/>
<dbReference type="AlphaFoldDB" id="A0A1I5EXF3"/>
<dbReference type="Proteomes" id="UP000199036">
    <property type="component" value="Unassembled WGS sequence"/>
</dbReference>
<evidence type="ECO:0000313" key="3">
    <source>
        <dbReference type="Proteomes" id="UP000199036"/>
    </source>
</evidence>
<organism evidence="2 3">
    <name type="scientific">Paenimyroides ummariense</name>
    <dbReference type="NCBI Taxonomy" id="913024"/>
    <lineage>
        <taxon>Bacteria</taxon>
        <taxon>Pseudomonadati</taxon>
        <taxon>Bacteroidota</taxon>
        <taxon>Flavobacteriia</taxon>
        <taxon>Flavobacteriales</taxon>
        <taxon>Flavobacteriaceae</taxon>
        <taxon>Paenimyroides</taxon>
    </lineage>
</organism>
<evidence type="ECO:0000259" key="1">
    <source>
        <dbReference type="Pfam" id="PF12728"/>
    </source>
</evidence>
<accession>A0A1I5EXF3</accession>
<feature type="domain" description="Helix-turn-helix" evidence="1">
    <location>
        <begin position="50"/>
        <end position="89"/>
    </location>
</feature>
<dbReference type="InterPro" id="IPR041657">
    <property type="entry name" value="HTH_17"/>
</dbReference>
<protein>
    <submittedName>
        <fullName evidence="2">Helix-turn-helix domain-containing protein</fullName>
    </submittedName>
</protein>
<dbReference type="RefSeq" id="WP_091525411.1">
    <property type="nucleotide sequence ID" value="NZ_FOVI01000023.1"/>
</dbReference>
<dbReference type="PANTHER" id="PTHR34585:SF22">
    <property type="entry name" value="HELIX-TURN-HELIX DOMAIN-CONTAINING PROTEIN"/>
    <property type="match status" value="1"/>
</dbReference>
<dbReference type="PANTHER" id="PTHR34585">
    <property type="match status" value="1"/>
</dbReference>
<gene>
    <name evidence="2" type="ORF">SAMN05421741_12322</name>
</gene>
<dbReference type="OrthoDB" id="1524679at2"/>
<reference evidence="3" key="1">
    <citation type="submission" date="2016-10" db="EMBL/GenBank/DDBJ databases">
        <authorList>
            <person name="Varghese N."/>
            <person name="Submissions S."/>
        </authorList>
    </citation>
    <scope>NUCLEOTIDE SEQUENCE [LARGE SCALE GENOMIC DNA]</scope>
    <source>
        <strain evidence="3">DS-12</strain>
    </source>
</reference>
<keyword evidence="3" id="KW-1185">Reference proteome</keyword>
<sequence length="90" mass="10747">MENQITKEDLRQFRLLLLNDIENLIANKKKGYTTKITEDPEWIRSKSIRQILNISPATLQNLRISGKIEYRKVLGSYYYKKEDLLKLFNK</sequence>
<evidence type="ECO:0000313" key="2">
    <source>
        <dbReference type="EMBL" id="SFO16070.1"/>
    </source>
</evidence>
<dbReference type="Pfam" id="PF12728">
    <property type="entry name" value="HTH_17"/>
    <property type="match status" value="1"/>
</dbReference>
<name>A0A1I5EXF3_9FLAO</name>
<dbReference type="EMBL" id="FOVI01000023">
    <property type="protein sequence ID" value="SFO16070.1"/>
    <property type="molecule type" value="Genomic_DNA"/>
</dbReference>